<evidence type="ECO:0000259" key="8">
    <source>
        <dbReference type="PROSITE" id="PS50928"/>
    </source>
</evidence>
<evidence type="ECO:0000256" key="6">
    <source>
        <dbReference type="ARBA" id="ARBA00023136"/>
    </source>
</evidence>
<evidence type="ECO:0000256" key="5">
    <source>
        <dbReference type="ARBA" id="ARBA00022989"/>
    </source>
</evidence>
<evidence type="ECO:0000313" key="9">
    <source>
        <dbReference type="EMBL" id="NKX43916.1"/>
    </source>
</evidence>
<dbReference type="Proteomes" id="UP000526408">
    <property type="component" value="Unassembled WGS sequence"/>
</dbReference>
<dbReference type="GO" id="GO:0055085">
    <property type="term" value="P:transmembrane transport"/>
    <property type="evidence" value="ECO:0007669"/>
    <property type="project" value="InterPro"/>
</dbReference>
<dbReference type="AlphaFoldDB" id="A0A7X6GZ52"/>
<dbReference type="GO" id="GO:0005886">
    <property type="term" value="C:plasma membrane"/>
    <property type="evidence" value="ECO:0007669"/>
    <property type="project" value="UniProtKB-SubCell"/>
</dbReference>
<evidence type="ECO:0000256" key="7">
    <source>
        <dbReference type="RuleBase" id="RU363032"/>
    </source>
</evidence>
<comment type="caution">
    <text evidence="9">The sequence shown here is derived from an EMBL/GenBank/DDBJ whole genome shotgun (WGS) entry which is preliminary data.</text>
</comment>
<name>A0A7X6GZ52_9RHOB</name>
<feature type="transmembrane region" description="Helical" evidence="7">
    <location>
        <begin position="155"/>
        <end position="181"/>
    </location>
</feature>
<dbReference type="EMBL" id="JAAZQQ010000001">
    <property type="protein sequence ID" value="NKX43916.1"/>
    <property type="molecule type" value="Genomic_DNA"/>
</dbReference>
<evidence type="ECO:0000256" key="2">
    <source>
        <dbReference type="ARBA" id="ARBA00022448"/>
    </source>
</evidence>
<feature type="transmembrane region" description="Helical" evidence="7">
    <location>
        <begin position="296"/>
        <end position="319"/>
    </location>
</feature>
<comment type="similarity">
    <text evidence="7">Belongs to the binding-protein-dependent transport system permease family.</text>
</comment>
<feature type="transmembrane region" description="Helical" evidence="7">
    <location>
        <begin position="21"/>
        <end position="42"/>
    </location>
</feature>
<dbReference type="InterPro" id="IPR000515">
    <property type="entry name" value="MetI-like"/>
</dbReference>
<evidence type="ECO:0000256" key="3">
    <source>
        <dbReference type="ARBA" id="ARBA00022475"/>
    </source>
</evidence>
<evidence type="ECO:0000313" key="10">
    <source>
        <dbReference type="Proteomes" id="UP000526408"/>
    </source>
</evidence>
<feature type="transmembrane region" description="Helical" evidence="7">
    <location>
        <begin position="121"/>
        <end position="143"/>
    </location>
</feature>
<dbReference type="PANTHER" id="PTHR30151:SF41">
    <property type="entry name" value="ABC TRANSPORTER PERMEASE PROTEIN"/>
    <property type="match status" value="1"/>
</dbReference>
<feature type="domain" description="ABC transmembrane type-1" evidence="8">
    <location>
        <begin position="117"/>
        <end position="320"/>
    </location>
</feature>
<dbReference type="Pfam" id="PF00528">
    <property type="entry name" value="BPD_transp_1"/>
    <property type="match status" value="1"/>
</dbReference>
<keyword evidence="2 7" id="KW-0813">Transport</keyword>
<dbReference type="RefSeq" id="WP_168622252.1">
    <property type="nucleotide sequence ID" value="NZ_JAAZQQ010000001.1"/>
</dbReference>
<comment type="subcellular location">
    <subcellularLocation>
        <location evidence="1 7">Cell membrane</location>
        <topology evidence="1 7">Multi-pass membrane protein</topology>
    </subcellularLocation>
</comment>
<keyword evidence="5 7" id="KW-1133">Transmembrane helix</keyword>
<protein>
    <submittedName>
        <fullName evidence="9">ABC transporter permease subunit</fullName>
    </submittedName>
</protein>
<dbReference type="PANTHER" id="PTHR30151">
    <property type="entry name" value="ALKANE SULFONATE ABC TRANSPORTER-RELATED, MEMBRANE SUBUNIT"/>
    <property type="match status" value="1"/>
</dbReference>
<feature type="transmembrane region" description="Helical" evidence="7">
    <location>
        <begin position="253"/>
        <end position="276"/>
    </location>
</feature>
<gene>
    <name evidence="9" type="ORF">HCU73_04875</name>
</gene>
<dbReference type="SUPFAM" id="SSF161098">
    <property type="entry name" value="MetI-like"/>
    <property type="match status" value="1"/>
</dbReference>
<dbReference type="Gene3D" id="1.10.3720.10">
    <property type="entry name" value="MetI-like"/>
    <property type="match status" value="1"/>
</dbReference>
<evidence type="ECO:0000256" key="1">
    <source>
        <dbReference type="ARBA" id="ARBA00004651"/>
    </source>
</evidence>
<keyword evidence="6 7" id="KW-0472">Membrane</keyword>
<keyword evidence="4 7" id="KW-0812">Transmembrane</keyword>
<organism evidence="9 10">
    <name type="scientific">Roseicyclus persicicus</name>
    <dbReference type="NCBI Taxonomy" id="2650661"/>
    <lineage>
        <taxon>Bacteria</taxon>
        <taxon>Pseudomonadati</taxon>
        <taxon>Pseudomonadota</taxon>
        <taxon>Alphaproteobacteria</taxon>
        <taxon>Rhodobacterales</taxon>
        <taxon>Roseobacteraceae</taxon>
        <taxon>Roseicyclus</taxon>
    </lineage>
</organism>
<proteinExistence type="inferred from homology"/>
<reference evidence="9 10" key="1">
    <citation type="submission" date="2020-04" db="EMBL/GenBank/DDBJ databases">
        <authorList>
            <person name="Yoon J."/>
        </authorList>
    </citation>
    <scope>NUCLEOTIDE SEQUENCE [LARGE SCALE GENOMIC DNA]</scope>
    <source>
        <strain evidence="9 10">KMU-115</strain>
    </source>
</reference>
<sequence>MSVAAASAPTGRRGGAALGTLVGAVLPVLTVVLAIVALWYAASVMMNRAWTLDQMERRGLEMTAMEIVADTMNQERPVLPTPHQVFAELWNTTVGEPVMRERRGQMQGNPRNLVFHAYHTLWPTILGFGIGSILGILLAVGIVHSRAMDMSVMPWAIASQTIPILAIAPIIVVVVSNLPALNNAVDAGLISEDTKLLVPKALISAYLSFFPVVVGMVAGLRSPNAMDLDLMRTYSASRPQTFWKLRLPASVPFLFTSLKVSIAAALVGTIVAELPTGARFGLGARLLTGSYYGQTIQIWSALFMAAICAAGLVMLLGAIEKLVLKRMGVKP</sequence>
<dbReference type="CDD" id="cd06261">
    <property type="entry name" value="TM_PBP2"/>
    <property type="match status" value="1"/>
</dbReference>
<accession>A0A7X6GZ52</accession>
<dbReference type="InterPro" id="IPR035906">
    <property type="entry name" value="MetI-like_sf"/>
</dbReference>
<dbReference type="PROSITE" id="PS50928">
    <property type="entry name" value="ABC_TM1"/>
    <property type="match status" value="1"/>
</dbReference>
<keyword evidence="10" id="KW-1185">Reference proteome</keyword>
<feature type="transmembrane region" description="Helical" evidence="7">
    <location>
        <begin position="201"/>
        <end position="220"/>
    </location>
</feature>
<evidence type="ECO:0000256" key="4">
    <source>
        <dbReference type="ARBA" id="ARBA00022692"/>
    </source>
</evidence>
<keyword evidence="3" id="KW-1003">Cell membrane</keyword>